<dbReference type="GO" id="GO:0008157">
    <property type="term" value="F:protein phosphatase 1 binding"/>
    <property type="evidence" value="ECO:0007669"/>
    <property type="project" value="TreeGrafter"/>
</dbReference>
<feature type="signal peptide" evidence="1">
    <location>
        <begin position="1"/>
        <end position="23"/>
    </location>
</feature>
<evidence type="ECO:0000259" key="2">
    <source>
        <dbReference type="PROSITE" id="PS51159"/>
    </source>
</evidence>
<evidence type="ECO:0000256" key="1">
    <source>
        <dbReference type="SAM" id="SignalP"/>
    </source>
</evidence>
<dbReference type="AlphaFoldDB" id="A0A853HVG3"/>
<gene>
    <name evidence="3" type="ORF">H0A36_04425</name>
</gene>
<dbReference type="GO" id="GO:2001069">
    <property type="term" value="F:glycogen binding"/>
    <property type="evidence" value="ECO:0007669"/>
    <property type="project" value="TreeGrafter"/>
</dbReference>
<dbReference type="Proteomes" id="UP000569732">
    <property type="component" value="Unassembled WGS sequence"/>
</dbReference>
<proteinExistence type="predicted"/>
<dbReference type="PANTHER" id="PTHR12307:SF36">
    <property type="entry name" value="GLYCOGEN-BINDING SUBUNIT 76A"/>
    <property type="match status" value="1"/>
</dbReference>
<dbReference type="PROSITE" id="PS51159">
    <property type="entry name" value="CBM21"/>
    <property type="match status" value="1"/>
</dbReference>
<dbReference type="Gene3D" id="2.60.40.2440">
    <property type="entry name" value="Carbohydrate binding type-21 domain"/>
    <property type="match status" value="2"/>
</dbReference>
<keyword evidence="4" id="KW-1185">Reference proteome</keyword>
<feature type="chain" id="PRO_5032988076" description="CBM21 domain-containing protein" evidence="1">
    <location>
        <begin position="24"/>
        <end position="270"/>
    </location>
</feature>
<dbReference type="InterPro" id="IPR005036">
    <property type="entry name" value="CBM21_dom"/>
</dbReference>
<feature type="domain" description="CBM21" evidence="2">
    <location>
        <begin position="149"/>
        <end position="267"/>
    </location>
</feature>
<organism evidence="3 4">
    <name type="scientific">Spartinivicinus marinus</name>
    <dbReference type="NCBI Taxonomy" id="2994442"/>
    <lineage>
        <taxon>Bacteria</taxon>
        <taxon>Pseudomonadati</taxon>
        <taxon>Pseudomonadota</taxon>
        <taxon>Gammaproteobacteria</taxon>
        <taxon>Oceanospirillales</taxon>
        <taxon>Zooshikellaceae</taxon>
        <taxon>Spartinivicinus</taxon>
    </lineage>
</organism>
<dbReference type="RefSeq" id="WP_180567276.1">
    <property type="nucleotide sequence ID" value="NZ_JACCKB010000004.1"/>
</dbReference>
<keyword evidence="1" id="KW-0732">Signal</keyword>
<name>A0A853HVG3_9GAMM</name>
<evidence type="ECO:0000313" key="3">
    <source>
        <dbReference type="EMBL" id="NYZ65243.1"/>
    </source>
</evidence>
<dbReference type="GO" id="GO:0000164">
    <property type="term" value="C:protein phosphatase type 1 complex"/>
    <property type="evidence" value="ECO:0007669"/>
    <property type="project" value="TreeGrafter"/>
</dbReference>
<dbReference type="EMBL" id="JACCKB010000004">
    <property type="protein sequence ID" value="NYZ65243.1"/>
    <property type="molecule type" value="Genomic_DNA"/>
</dbReference>
<protein>
    <recommendedName>
        <fullName evidence="2">CBM21 domain-containing protein</fullName>
    </recommendedName>
</protein>
<comment type="caution">
    <text evidence="3">The sequence shown here is derived from an EMBL/GenBank/DDBJ whole genome shotgun (WGS) entry which is preliminary data.</text>
</comment>
<evidence type="ECO:0000313" key="4">
    <source>
        <dbReference type="Proteomes" id="UP000569732"/>
    </source>
</evidence>
<accession>A0A853HVG3</accession>
<dbReference type="InterPro" id="IPR038175">
    <property type="entry name" value="CBM21_dom_sf"/>
</dbReference>
<dbReference type="Pfam" id="PF03370">
    <property type="entry name" value="CBM_21"/>
    <property type="match status" value="1"/>
</dbReference>
<reference evidence="3 4" key="1">
    <citation type="submission" date="2020-07" db="EMBL/GenBank/DDBJ databases">
        <title>Endozoicomonas sp. nov., isolated from sediment.</title>
        <authorList>
            <person name="Gu T."/>
        </authorList>
    </citation>
    <scope>NUCLEOTIDE SEQUENCE [LARGE SCALE GENOMIC DNA]</scope>
    <source>
        <strain evidence="3 4">SM1973</strain>
    </source>
</reference>
<dbReference type="GO" id="GO:0005979">
    <property type="term" value="P:regulation of glycogen biosynthetic process"/>
    <property type="evidence" value="ECO:0007669"/>
    <property type="project" value="TreeGrafter"/>
</dbReference>
<sequence>MKRLPLKCIACFVTLLFSSLNFAGQPIKLVKAMSSGYSFYGTRSEHQYFEILVERNLKAEVVGVRLINNEGEWQDLPAKKIAVIDGQIERWQLSHQSCMRGLVLCSSHYQQPSINFIKFAVYANTATGQYWDNNQSKDHWLTKGAGWLLAKDINVTVNNAFSGSLYKEQKSFYPQVLVKNIAHAKQVQVVYSFDSWLTSHTVEAKYQTYQIIGPKGGLVKNPSKYGVESWGASIPVAKENQLAYFVRYKVDGHWYTDNNLGQNYRVIRKQ</sequence>
<dbReference type="PANTHER" id="PTHR12307">
    <property type="entry name" value="PROTEIN PHOSPHATASE 1 REGULATORY SUBUNIT"/>
    <property type="match status" value="1"/>
</dbReference>
<dbReference type="InterPro" id="IPR050782">
    <property type="entry name" value="PP1_regulatory_subunit_3"/>
</dbReference>